<dbReference type="EMBL" id="NAJP01000070">
    <property type="protein sequence ID" value="TKA35380.1"/>
    <property type="molecule type" value="Genomic_DNA"/>
</dbReference>
<proteinExistence type="predicted"/>
<feature type="region of interest" description="Disordered" evidence="1">
    <location>
        <begin position="83"/>
        <end position="120"/>
    </location>
</feature>
<dbReference type="OrthoDB" id="3642840at2759"/>
<dbReference type="Proteomes" id="UP000310066">
    <property type="component" value="Unassembled WGS sequence"/>
</dbReference>
<name>A0A4U0UIB4_9PEZI</name>
<dbReference type="AlphaFoldDB" id="A0A4U0UIB4"/>
<gene>
    <name evidence="2" type="ORF">B0A54_13459</name>
</gene>
<feature type="compositionally biased region" description="Acidic residues" evidence="1">
    <location>
        <begin position="292"/>
        <end position="307"/>
    </location>
</feature>
<comment type="caution">
    <text evidence="2">The sequence shown here is derived from an EMBL/GenBank/DDBJ whole genome shotgun (WGS) entry which is preliminary data.</text>
</comment>
<protein>
    <submittedName>
        <fullName evidence="2">Uncharacterized protein</fullName>
    </submittedName>
</protein>
<feature type="region of interest" description="Disordered" evidence="1">
    <location>
        <begin position="278"/>
        <end position="315"/>
    </location>
</feature>
<evidence type="ECO:0000313" key="3">
    <source>
        <dbReference type="Proteomes" id="UP000310066"/>
    </source>
</evidence>
<sequence length="315" mass="36153">MPNDVYRWEDGGGLVHHCPICKTPLSHDVARSQCLGQHVEWCSRYHTQLFRKGLTNQCAPCKHSEGLHDRRHREIAELLHKLKEQQNGSSEPEPSNPKVKRSSIGHQIASPMPKKERKAAKKAAKLARLPKVVTTSDIDFVERTLHPDDHEIDQADEERRLLEDPDIKLNLYYHKGTSNTQESRYRHTKRKHNHADTPKIDDEELNALLVGLNVPPASQAKTTEECRLIESISKAVSEDMVNVAKEHEQIRMRKAGFWRWASKKVYNRLVQNGRLWDQSAESDAMKRKDSVVEEVEDDLEEENDEFEAALPNSSA</sequence>
<organism evidence="2 3">
    <name type="scientific">Friedmanniomyces endolithicus</name>
    <dbReference type="NCBI Taxonomy" id="329885"/>
    <lineage>
        <taxon>Eukaryota</taxon>
        <taxon>Fungi</taxon>
        <taxon>Dikarya</taxon>
        <taxon>Ascomycota</taxon>
        <taxon>Pezizomycotina</taxon>
        <taxon>Dothideomycetes</taxon>
        <taxon>Dothideomycetidae</taxon>
        <taxon>Mycosphaerellales</taxon>
        <taxon>Teratosphaeriaceae</taxon>
        <taxon>Friedmanniomyces</taxon>
    </lineage>
</organism>
<reference evidence="2 3" key="1">
    <citation type="submission" date="2017-03" db="EMBL/GenBank/DDBJ databases">
        <title>Genomes of endolithic fungi from Antarctica.</title>
        <authorList>
            <person name="Coleine C."/>
            <person name="Masonjones S."/>
            <person name="Stajich J.E."/>
        </authorList>
    </citation>
    <scope>NUCLEOTIDE SEQUENCE [LARGE SCALE GENOMIC DNA]</scope>
    <source>
        <strain evidence="2 3">CCFEE 5311</strain>
    </source>
</reference>
<dbReference type="STRING" id="329885.A0A4U0UIB4"/>
<accession>A0A4U0UIB4</accession>
<evidence type="ECO:0000313" key="2">
    <source>
        <dbReference type="EMBL" id="TKA35380.1"/>
    </source>
</evidence>
<evidence type="ECO:0000256" key="1">
    <source>
        <dbReference type="SAM" id="MobiDB-lite"/>
    </source>
</evidence>